<evidence type="ECO:0000313" key="3">
    <source>
        <dbReference type="Proteomes" id="UP000626109"/>
    </source>
</evidence>
<name>A0A813L8U5_POLGL</name>
<evidence type="ECO:0000313" key="2">
    <source>
        <dbReference type="EMBL" id="CAE8721882.1"/>
    </source>
</evidence>
<feature type="region of interest" description="Disordered" evidence="1">
    <location>
        <begin position="69"/>
        <end position="90"/>
    </location>
</feature>
<comment type="caution">
    <text evidence="2">The sequence shown here is derived from an EMBL/GenBank/DDBJ whole genome shotgun (WGS) entry which is preliminary data.</text>
</comment>
<accession>A0A813L8U5</accession>
<dbReference type="AlphaFoldDB" id="A0A813L8U5"/>
<gene>
    <name evidence="2" type="ORF">PGLA2088_LOCUS42188</name>
</gene>
<sequence>VMVALPGQEGTASAVDLAVRYGVPVCRFVGLSGDIAGLSKAAAARSPAFVDFPAVQEFVRQALMTGQKKAPTASLKSRRKASVGGGLDAIGSQSRETTVFFDPHLEPNRAGHN</sequence>
<proteinExistence type="predicted"/>
<protein>
    <submittedName>
        <fullName evidence="2">Uncharacterized protein</fullName>
    </submittedName>
</protein>
<organism evidence="2 3">
    <name type="scientific">Polarella glacialis</name>
    <name type="common">Dinoflagellate</name>
    <dbReference type="NCBI Taxonomy" id="89957"/>
    <lineage>
        <taxon>Eukaryota</taxon>
        <taxon>Sar</taxon>
        <taxon>Alveolata</taxon>
        <taxon>Dinophyceae</taxon>
        <taxon>Suessiales</taxon>
        <taxon>Suessiaceae</taxon>
        <taxon>Polarella</taxon>
    </lineage>
</organism>
<feature type="non-terminal residue" evidence="2">
    <location>
        <position position="1"/>
    </location>
</feature>
<dbReference type="Proteomes" id="UP000626109">
    <property type="component" value="Unassembled WGS sequence"/>
</dbReference>
<dbReference type="EMBL" id="CAJNNW010034188">
    <property type="protein sequence ID" value="CAE8721882.1"/>
    <property type="molecule type" value="Genomic_DNA"/>
</dbReference>
<reference evidence="2" key="1">
    <citation type="submission" date="2021-02" db="EMBL/GenBank/DDBJ databases">
        <authorList>
            <person name="Dougan E. K."/>
            <person name="Rhodes N."/>
            <person name="Thang M."/>
            <person name="Chan C."/>
        </authorList>
    </citation>
    <scope>NUCLEOTIDE SEQUENCE</scope>
</reference>
<evidence type="ECO:0000256" key="1">
    <source>
        <dbReference type="SAM" id="MobiDB-lite"/>
    </source>
</evidence>